<name>A0AAV7R1M5_PLEWA</name>
<reference evidence="1" key="1">
    <citation type="journal article" date="2022" name="bioRxiv">
        <title>Sequencing and chromosome-scale assembly of the giantPleurodeles waltlgenome.</title>
        <authorList>
            <person name="Brown T."/>
            <person name="Elewa A."/>
            <person name="Iarovenko S."/>
            <person name="Subramanian E."/>
            <person name="Araus A.J."/>
            <person name="Petzold A."/>
            <person name="Susuki M."/>
            <person name="Suzuki K.-i.T."/>
            <person name="Hayashi T."/>
            <person name="Toyoda A."/>
            <person name="Oliveira C."/>
            <person name="Osipova E."/>
            <person name="Leigh N.D."/>
            <person name="Simon A."/>
            <person name="Yun M.H."/>
        </authorList>
    </citation>
    <scope>NUCLEOTIDE SEQUENCE</scope>
    <source>
        <strain evidence="1">20211129_DDA</strain>
        <tissue evidence="1">Liver</tissue>
    </source>
</reference>
<dbReference type="AlphaFoldDB" id="A0AAV7R1M5"/>
<sequence length="87" mass="9532">MPALETRVHQAVAHQLQCVLWPRSWQRRLLPAHRGYGAEASAIEHLIHLDPVQESLRDAGDLHLAARTDLRALSACSTRCDATAGGS</sequence>
<evidence type="ECO:0000313" key="2">
    <source>
        <dbReference type="Proteomes" id="UP001066276"/>
    </source>
</evidence>
<dbReference type="EMBL" id="JANPWB010000010">
    <property type="protein sequence ID" value="KAJ1146699.1"/>
    <property type="molecule type" value="Genomic_DNA"/>
</dbReference>
<accession>A0AAV7R1M5</accession>
<comment type="caution">
    <text evidence="1">The sequence shown here is derived from an EMBL/GenBank/DDBJ whole genome shotgun (WGS) entry which is preliminary data.</text>
</comment>
<organism evidence="1 2">
    <name type="scientific">Pleurodeles waltl</name>
    <name type="common">Iberian ribbed newt</name>
    <dbReference type="NCBI Taxonomy" id="8319"/>
    <lineage>
        <taxon>Eukaryota</taxon>
        <taxon>Metazoa</taxon>
        <taxon>Chordata</taxon>
        <taxon>Craniata</taxon>
        <taxon>Vertebrata</taxon>
        <taxon>Euteleostomi</taxon>
        <taxon>Amphibia</taxon>
        <taxon>Batrachia</taxon>
        <taxon>Caudata</taxon>
        <taxon>Salamandroidea</taxon>
        <taxon>Salamandridae</taxon>
        <taxon>Pleurodelinae</taxon>
        <taxon>Pleurodeles</taxon>
    </lineage>
</organism>
<protein>
    <submittedName>
        <fullName evidence="1">Uncharacterized protein</fullName>
    </submittedName>
</protein>
<keyword evidence="2" id="KW-1185">Reference proteome</keyword>
<evidence type="ECO:0000313" key="1">
    <source>
        <dbReference type="EMBL" id="KAJ1146699.1"/>
    </source>
</evidence>
<proteinExistence type="predicted"/>
<dbReference type="Proteomes" id="UP001066276">
    <property type="component" value="Chromosome 6"/>
</dbReference>
<gene>
    <name evidence="1" type="ORF">NDU88_012962</name>
</gene>